<dbReference type="EMBL" id="CP071060">
    <property type="protein sequence ID" value="QSI78087.1"/>
    <property type="molecule type" value="Genomic_DNA"/>
</dbReference>
<organism evidence="1 2">
    <name type="scientific">Niveibacterium microcysteis</name>
    <dbReference type="NCBI Taxonomy" id="2811415"/>
    <lineage>
        <taxon>Bacteria</taxon>
        <taxon>Pseudomonadati</taxon>
        <taxon>Pseudomonadota</taxon>
        <taxon>Betaproteobacteria</taxon>
        <taxon>Rhodocyclales</taxon>
        <taxon>Rhodocyclaceae</taxon>
        <taxon>Niveibacterium</taxon>
    </lineage>
</organism>
<name>A0ABX7M8M9_9RHOO</name>
<evidence type="ECO:0000313" key="1">
    <source>
        <dbReference type="EMBL" id="QSI78087.1"/>
    </source>
</evidence>
<sequence length="59" mass="5831">MKTAASRIATRAFAALIAAAGVAFSIGGTLFLMSAPSLEYAAASSIAAQSTPVVVASRD</sequence>
<dbReference type="RefSeq" id="WP_172203708.1">
    <property type="nucleotide sequence ID" value="NZ_CP071060.1"/>
</dbReference>
<evidence type="ECO:0000313" key="2">
    <source>
        <dbReference type="Proteomes" id="UP000663570"/>
    </source>
</evidence>
<protein>
    <submittedName>
        <fullName evidence="1">Uncharacterized protein</fullName>
    </submittedName>
</protein>
<keyword evidence="2" id="KW-1185">Reference proteome</keyword>
<reference evidence="1 2" key="1">
    <citation type="submission" date="2021-02" db="EMBL/GenBank/DDBJ databases">
        <title>Niveibacterium changnyeongensis HC41.</title>
        <authorList>
            <person name="Kang M."/>
        </authorList>
    </citation>
    <scope>NUCLEOTIDE SEQUENCE [LARGE SCALE GENOMIC DNA]</scope>
    <source>
        <strain evidence="1 2">HC41</strain>
    </source>
</reference>
<accession>A0ABX7M8M9</accession>
<proteinExistence type="predicted"/>
<dbReference type="Proteomes" id="UP000663570">
    <property type="component" value="Chromosome"/>
</dbReference>
<gene>
    <name evidence="1" type="ORF">JY500_05445</name>
</gene>